<proteinExistence type="inferred from homology"/>
<evidence type="ECO:0000256" key="3">
    <source>
        <dbReference type="ARBA" id="ARBA00022617"/>
    </source>
</evidence>
<evidence type="ECO:0000256" key="1">
    <source>
        <dbReference type="ARBA" id="ARBA00001971"/>
    </source>
</evidence>
<evidence type="ECO:0000256" key="4">
    <source>
        <dbReference type="ARBA" id="ARBA00022723"/>
    </source>
</evidence>
<keyword evidence="8" id="KW-1185">Reference proteome</keyword>
<dbReference type="GO" id="GO:0005506">
    <property type="term" value="F:iron ion binding"/>
    <property type="evidence" value="ECO:0007669"/>
    <property type="project" value="InterPro"/>
</dbReference>
<keyword evidence="5 6" id="KW-0408">Iron</keyword>
<name>A0A9P4V3A1_9PLEO</name>
<protein>
    <submittedName>
        <fullName evidence="7">Cytochrome P450</fullName>
    </submittedName>
</protein>
<dbReference type="Proteomes" id="UP000799444">
    <property type="component" value="Unassembled WGS sequence"/>
</dbReference>
<comment type="cofactor">
    <cofactor evidence="1 6">
        <name>heme</name>
        <dbReference type="ChEBI" id="CHEBI:30413"/>
    </cofactor>
</comment>
<dbReference type="CDD" id="cd11040">
    <property type="entry name" value="CYP7_CYP8-like"/>
    <property type="match status" value="1"/>
</dbReference>
<dbReference type="InterPro" id="IPR001128">
    <property type="entry name" value="Cyt_P450"/>
</dbReference>
<feature type="binding site" description="axial binding residue" evidence="6">
    <location>
        <position position="420"/>
    </location>
    <ligand>
        <name>heme</name>
        <dbReference type="ChEBI" id="CHEBI:30413"/>
    </ligand>
    <ligandPart>
        <name>Fe</name>
        <dbReference type="ChEBI" id="CHEBI:18248"/>
    </ligandPart>
</feature>
<dbReference type="Gene3D" id="1.10.630.10">
    <property type="entry name" value="Cytochrome P450"/>
    <property type="match status" value="1"/>
</dbReference>
<reference evidence="7" key="1">
    <citation type="journal article" date="2020" name="Stud. Mycol.">
        <title>101 Dothideomycetes genomes: a test case for predicting lifestyles and emergence of pathogens.</title>
        <authorList>
            <person name="Haridas S."/>
            <person name="Albert R."/>
            <person name="Binder M."/>
            <person name="Bloem J."/>
            <person name="Labutti K."/>
            <person name="Salamov A."/>
            <person name="Andreopoulos B."/>
            <person name="Baker S."/>
            <person name="Barry K."/>
            <person name="Bills G."/>
            <person name="Bluhm B."/>
            <person name="Cannon C."/>
            <person name="Castanera R."/>
            <person name="Culley D."/>
            <person name="Daum C."/>
            <person name="Ezra D."/>
            <person name="Gonzalez J."/>
            <person name="Henrissat B."/>
            <person name="Kuo A."/>
            <person name="Liang C."/>
            <person name="Lipzen A."/>
            <person name="Lutzoni F."/>
            <person name="Magnuson J."/>
            <person name="Mondo S."/>
            <person name="Nolan M."/>
            <person name="Ohm R."/>
            <person name="Pangilinan J."/>
            <person name="Park H.-J."/>
            <person name="Ramirez L."/>
            <person name="Alfaro M."/>
            <person name="Sun H."/>
            <person name="Tritt A."/>
            <person name="Yoshinaga Y."/>
            <person name="Zwiers L.-H."/>
            <person name="Turgeon B."/>
            <person name="Goodwin S."/>
            <person name="Spatafora J."/>
            <person name="Crous P."/>
            <person name="Grigoriev I."/>
        </authorList>
    </citation>
    <scope>NUCLEOTIDE SEQUENCE</scope>
    <source>
        <strain evidence="7">CBS 125425</strain>
    </source>
</reference>
<dbReference type="GO" id="GO:0020037">
    <property type="term" value="F:heme binding"/>
    <property type="evidence" value="ECO:0007669"/>
    <property type="project" value="InterPro"/>
</dbReference>
<keyword evidence="4 6" id="KW-0479">Metal-binding</keyword>
<accession>A0A9P4V3A1</accession>
<dbReference type="SUPFAM" id="SSF48264">
    <property type="entry name" value="Cytochrome P450"/>
    <property type="match status" value="1"/>
</dbReference>
<evidence type="ECO:0000313" key="8">
    <source>
        <dbReference type="Proteomes" id="UP000799444"/>
    </source>
</evidence>
<comment type="caution">
    <text evidence="7">The sequence shown here is derived from an EMBL/GenBank/DDBJ whole genome shotgun (WGS) entry which is preliminary data.</text>
</comment>
<dbReference type="InterPro" id="IPR036396">
    <property type="entry name" value="Cyt_P450_sf"/>
</dbReference>
<comment type="similarity">
    <text evidence="2">Belongs to the cytochrome P450 family.</text>
</comment>
<organism evidence="7 8">
    <name type="scientific">Polyplosphaeria fusca</name>
    <dbReference type="NCBI Taxonomy" id="682080"/>
    <lineage>
        <taxon>Eukaryota</taxon>
        <taxon>Fungi</taxon>
        <taxon>Dikarya</taxon>
        <taxon>Ascomycota</taxon>
        <taxon>Pezizomycotina</taxon>
        <taxon>Dothideomycetes</taxon>
        <taxon>Pleosporomycetidae</taxon>
        <taxon>Pleosporales</taxon>
        <taxon>Tetraplosphaeriaceae</taxon>
        <taxon>Polyplosphaeria</taxon>
    </lineage>
</organism>
<keyword evidence="3 6" id="KW-0349">Heme</keyword>
<dbReference type="GO" id="GO:0016705">
    <property type="term" value="F:oxidoreductase activity, acting on paired donors, with incorporation or reduction of molecular oxygen"/>
    <property type="evidence" value="ECO:0007669"/>
    <property type="project" value="InterPro"/>
</dbReference>
<evidence type="ECO:0000256" key="2">
    <source>
        <dbReference type="ARBA" id="ARBA00010617"/>
    </source>
</evidence>
<dbReference type="PRINTS" id="PR00465">
    <property type="entry name" value="EP450IV"/>
</dbReference>
<dbReference type="Pfam" id="PF00067">
    <property type="entry name" value="p450"/>
    <property type="match status" value="1"/>
</dbReference>
<sequence>MLWYAWRFSISPALHPNEPAELPYLIPFVGHLFSMFTGASRLFSQGKKRFHNQPFSVTTMGQSMYIVTSPSAVVSIYKVPKAIDFDPIMPDFLRRYGLDQAAISAIFRPHEGAGKSWLDGMLDNFKLQLHPGTRLDLLQDVLLKRIDHHLRWENLDGPMVKANGQHEKNVDVMEWVGTIIIDAQTRALFDASFFEACPDAISQLMTFEEEGWKWPLDLPRFAARKMYESMEYVEKGLAEYFMLRKDKRNGESWLIQTMSNSIDDLNLNAMQKAMTVFSIYRTVNANAYKQVFWALSYILFDEHTLLHDLKTEIAPAFDTSDTLNLEYLFSSCPLLASACEEALRLTIWSVGARIVTKDTVIDGKTLRKGRNLLMTYRTMHFSPDVFGADADTFNPTRFMNNKDLVKSPSYRPFGGASHYCPGRFVARKEVQMTVALILRRFDLEVVGEGGKPPKFPKMDDTLPSGGIQNPLSGQFLRVKVRPART</sequence>
<dbReference type="OrthoDB" id="1470350at2759"/>
<dbReference type="GO" id="GO:0008395">
    <property type="term" value="F:steroid hydroxylase activity"/>
    <property type="evidence" value="ECO:0007669"/>
    <property type="project" value="TreeGrafter"/>
</dbReference>
<dbReference type="EMBL" id="ML996110">
    <property type="protein sequence ID" value="KAF2738282.1"/>
    <property type="molecule type" value="Genomic_DNA"/>
</dbReference>
<evidence type="ECO:0000313" key="7">
    <source>
        <dbReference type="EMBL" id="KAF2738282.1"/>
    </source>
</evidence>
<dbReference type="PANTHER" id="PTHR24304:SF2">
    <property type="entry name" value="24-HYDROXYCHOLESTEROL 7-ALPHA-HYDROXYLASE"/>
    <property type="match status" value="1"/>
</dbReference>
<evidence type="ECO:0000256" key="6">
    <source>
        <dbReference type="PIRSR" id="PIRSR602403-1"/>
    </source>
</evidence>
<dbReference type="PANTHER" id="PTHR24304">
    <property type="entry name" value="CYTOCHROME P450 FAMILY 7"/>
    <property type="match status" value="1"/>
</dbReference>
<dbReference type="AlphaFoldDB" id="A0A9P4V3A1"/>
<dbReference type="InterPro" id="IPR002403">
    <property type="entry name" value="Cyt_P450_E_grp-IV"/>
</dbReference>
<evidence type="ECO:0000256" key="5">
    <source>
        <dbReference type="ARBA" id="ARBA00023004"/>
    </source>
</evidence>
<gene>
    <name evidence="7" type="ORF">EJ04DRAFT_459701</name>
</gene>
<dbReference type="InterPro" id="IPR050529">
    <property type="entry name" value="CYP450_sterol_14alpha_dmase"/>
</dbReference>